<feature type="compositionally biased region" description="Low complexity" evidence="2">
    <location>
        <begin position="106"/>
        <end position="115"/>
    </location>
</feature>
<dbReference type="Gene3D" id="1.10.1200.30">
    <property type="match status" value="1"/>
</dbReference>
<keyword evidence="5" id="KW-1185">Reference proteome</keyword>
<accession>A0A8C0EKD6</accession>
<dbReference type="InterPro" id="IPR050195">
    <property type="entry name" value="Primate_lentivir_Gag_pol-like"/>
</dbReference>
<evidence type="ECO:0000259" key="3">
    <source>
        <dbReference type="Pfam" id="PF19317"/>
    </source>
</evidence>
<dbReference type="Ensembl" id="ENSBOBT00000005654.1">
    <property type="protein sequence ID" value="ENSBOBP00000005500.1"/>
    <property type="gene ID" value="ENSBOBG00000003695.1"/>
</dbReference>
<dbReference type="PANTHER" id="PTHR40389">
    <property type="entry name" value="ENDOGENOUS RETROVIRUS GROUP K MEMBER 24 GAG POLYPROTEIN-RELATED"/>
    <property type="match status" value="1"/>
</dbReference>
<proteinExistence type="predicted"/>
<dbReference type="InterPro" id="IPR038124">
    <property type="entry name" value="B_retro_matrix_sf"/>
</dbReference>
<sequence>MGNQASSPERDVYELMKALLQKHGKVISGHDLKAMLKWVQMKIPAVTASSIFTRDLWDDVGVKLWDSATSGSVETQHMLPWWRIIFEALKAQEESNNGDVKTKGNTSAAPTVTPTVPSPPSESQSCQGPPEVGAANYPAGEDSFDSGPVDPKKEPDLCPPDPCDTWANIKRQALKEGDLEIAKMIVAPVIYQGRGAHWEALSFSVIKELRRTVTEHGLSSPYFASLLALVFDTYVMTPHDLKSLAQLLLTPTQFSLWESQWREGLQVLLRAFVGHANQAVAALTIEHLTGTGQHTNPVAQARDIPREALEEIRNEAKKAFFKVPDTQKPQKAFTTITQEPREPYMQFIDRLKQALERQIDNVEARDILLLKLAVENANVDCKKLLKSLPNPNPTLVEMVEACNRIGTVDHKFEAMAAALAAMRGPSSLG</sequence>
<dbReference type="GO" id="GO:0016032">
    <property type="term" value="P:viral process"/>
    <property type="evidence" value="ECO:0007669"/>
    <property type="project" value="InterPro"/>
</dbReference>
<evidence type="ECO:0000313" key="5">
    <source>
        <dbReference type="Proteomes" id="UP000694567"/>
    </source>
</evidence>
<dbReference type="Proteomes" id="UP000694567">
    <property type="component" value="Unplaced"/>
</dbReference>
<dbReference type="Pfam" id="PF19317">
    <property type="entry name" value="Gag_p24_C"/>
    <property type="match status" value="1"/>
</dbReference>
<reference evidence="4" key="1">
    <citation type="submission" date="2025-08" db="UniProtKB">
        <authorList>
            <consortium name="Ensembl"/>
        </authorList>
    </citation>
    <scope>IDENTIFICATION</scope>
</reference>
<dbReference type="AlphaFoldDB" id="A0A8C0EKD6"/>
<dbReference type="InterPro" id="IPR008916">
    <property type="entry name" value="Retrov_capsid_C"/>
</dbReference>
<dbReference type="SUPFAM" id="SSF47943">
    <property type="entry name" value="Retrovirus capsid protein, N-terminal core domain"/>
    <property type="match status" value="1"/>
</dbReference>
<keyword evidence="1" id="KW-0449">Lipoprotein</keyword>
<organism evidence="4 5">
    <name type="scientific">Bubo bubo</name>
    <name type="common">Eurasian eagle-owl</name>
    <name type="synonym">Strix bubo</name>
    <dbReference type="NCBI Taxonomy" id="30461"/>
    <lineage>
        <taxon>Eukaryota</taxon>
        <taxon>Metazoa</taxon>
        <taxon>Chordata</taxon>
        <taxon>Craniata</taxon>
        <taxon>Vertebrata</taxon>
        <taxon>Euteleostomi</taxon>
        <taxon>Archelosauria</taxon>
        <taxon>Archosauria</taxon>
        <taxon>Dinosauria</taxon>
        <taxon>Saurischia</taxon>
        <taxon>Theropoda</taxon>
        <taxon>Coelurosauria</taxon>
        <taxon>Aves</taxon>
        <taxon>Neognathae</taxon>
        <taxon>Neoaves</taxon>
        <taxon>Telluraves</taxon>
        <taxon>Strigiformes</taxon>
        <taxon>Strigidae</taxon>
        <taxon>Bubo</taxon>
    </lineage>
</organism>
<dbReference type="Gene3D" id="1.10.150.490">
    <property type="entry name" value="Retroviral GAG p10 protein"/>
    <property type="match status" value="1"/>
</dbReference>
<feature type="region of interest" description="Disordered" evidence="2">
    <location>
        <begin position="95"/>
        <end position="161"/>
    </location>
</feature>
<reference evidence="4" key="2">
    <citation type="submission" date="2025-09" db="UniProtKB">
        <authorList>
            <consortium name="Ensembl"/>
        </authorList>
    </citation>
    <scope>IDENTIFICATION</scope>
</reference>
<keyword evidence="1" id="KW-0519">Myristate</keyword>
<name>A0A8C0EKD6_BUBBB</name>
<dbReference type="PANTHER" id="PTHR40389:SF2">
    <property type="entry name" value="ENDOGENOUS RETROVIRUS GROUP K MEMBER 24 GAG POLYPROTEIN-RELATED"/>
    <property type="match status" value="1"/>
</dbReference>
<dbReference type="SUPFAM" id="SSF47353">
    <property type="entry name" value="Retrovirus capsid dimerization domain-like"/>
    <property type="match status" value="1"/>
</dbReference>
<evidence type="ECO:0000256" key="2">
    <source>
        <dbReference type="SAM" id="MobiDB-lite"/>
    </source>
</evidence>
<dbReference type="InterPro" id="IPR008919">
    <property type="entry name" value="Retrov_capsid_N"/>
</dbReference>
<protein>
    <recommendedName>
        <fullName evidence="3">Retroviral nucleocapsid Gag protein p24 C-terminal domain-containing protein</fullName>
    </recommendedName>
</protein>
<feature type="domain" description="Retroviral nucleocapsid Gag protein p24 C-terminal" evidence="3">
    <location>
        <begin position="331"/>
        <end position="401"/>
    </location>
</feature>
<dbReference type="Pfam" id="PF00607">
    <property type="entry name" value="Gag_p24"/>
    <property type="match status" value="1"/>
</dbReference>
<dbReference type="Gene3D" id="1.10.375.10">
    <property type="entry name" value="Human Immunodeficiency Virus Type 1 Capsid Protein"/>
    <property type="match status" value="1"/>
</dbReference>
<evidence type="ECO:0000256" key="1">
    <source>
        <dbReference type="ARBA" id="ARBA00022707"/>
    </source>
</evidence>
<dbReference type="InterPro" id="IPR045345">
    <property type="entry name" value="Gag_p24_C"/>
</dbReference>
<feature type="compositionally biased region" description="Polar residues" evidence="2">
    <location>
        <begin position="95"/>
        <end position="105"/>
    </location>
</feature>
<dbReference type="InterPro" id="IPR010999">
    <property type="entry name" value="Retrovr_matrix"/>
</dbReference>
<dbReference type="SUPFAM" id="SSF47836">
    <property type="entry name" value="Retroviral matrix proteins"/>
    <property type="match status" value="1"/>
</dbReference>
<evidence type="ECO:0000313" key="4">
    <source>
        <dbReference type="Ensembl" id="ENSBOBP00000005500.1"/>
    </source>
</evidence>